<dbReference type="InterPro" id="IPR016164">
    <property type="entry name" value="FAD-linked_Oxase-like_C"/>
</dbReference>
<dbReference type="Gene3D" id="3.30.465.10">
    <property type="match status" value="1"/>
</dbReference>
<evidence type="ECO:0000256" key="6">
    <source>
        <dbReference type="ARBA" id="ARBA00023002"/>
    </source>
</evidence>
<evidence type="ECO:0000313" key="9">
    <source>
        <dbReference type="EMBL" id="OPX55417.1"/>
    </source>
</evidence>
<name>A0A1V4T493_9GAMM</name>
<dbReference type="GO" id="GO:0008720">
    <property type="term" value="F:D-lactate dehydrogenase (NAD+) activity"/>
    <property type="evidence" value="ECO:0007669"/>
    <property type="project" value="TreeGrafter"/>
</dbReference>
<dbReference type="InterPro" id="IPR006094">
    <property type="entry name" value="Oxid_FAD_bind_N"/>
</dbReference>
<dbReference type="AlphaFoldDB" id="A0A1V4T493"/>
<keyword evidence="6" id="KW-0560">Oxidoreductase</keyword>
<dbReference type="InterPro" id="IPR016166">
    <property type="entry name" value="FAD-bd_PCMH"/>
</dbReference>
<comment type="similarity">
    <text evidence="2">Belongs to the FAD-binding oxidoreductase/transferase type 4 family.</text>
</comment>
<dbReference type="FunFam" id="3.30.70.2740:FF:000001">
    <property type="entry name" value="D-lactate dehydrogenase mitochondrial"/>
    <property type="match status" value="1"/>
</dbReference>
<accession>A0A1V4T493</accession>
<comment type="caution">
    <text evidence="9">The sequence shown here is derived from an EMBL/GenBank/DDBJ whole genome shotgun (WGS) entry which is preliminary data.</text>
</comment>
<dbReference type="Gene3D" id="3.30.70.2740">
    <property type="match status" value="1"/>
</dbReference>
<dbReference type="InterPro" id="IPR016169">
    <property type="entry name" value="FAD-bd_PCMH_sub2"/>
</dbReference>
<evidence type="ECO:0000256" key="7">
    <source>
        <dbReference type="ARBA" id="ARBA00038897"/>
    </source>
</evidence>
<dbReference type="GO" id="GO:0004458">
    <property type="term" value="F:D-lactate dehydrogenase (cytochrome) activity"/>
    <property type="evidence" value="ECO:0007669"/>
    <property type="project" value="UniProtKB-EC"/>
</dbReference>
<evidence type="ECO:0000256" key="4">
    <source>
        <dbReference type="ARBA" id="ARBA00022827"/>
    </source>
</evidence>
<feature type="domain" description="FAD-binding PCMH-type" evidence="8">
    <location>
        <begin position="44"/>
        <end position="222"/>
    </location>
</feature>
<dbReference type="SUPFAM" id="SSF55103">
    <property type="entry name" value="FAD-linked oxidases, C-terminal domain"/>
    <property type="match status" value="1"/>
</dbReference>
<comment type="cofactor">
    <cofactor evidence="1">
        <name>FAD</name>
        <dbReference type="ChEBI" id="CHEBI:57692"/>
    </cofactor>
</comment>
<dbReference type="InterPro" id="IPR016171">
    <property type="entry name" value="Vanillyl_alc_oxidase_C-sub2"/>
</dbReference>
<dbReference type="PANTHER" id="PTHR11748:SF111">
    <property type="entry name" value="D-LACTATE DEHYDROGENASE, MITOCHONDRIAL-RELATED"/>
    <property type="match status" value="1"/>
</dbReference>
<protein>
    <recommendedName>
        <fullName evidence="7">D-lactate dehydrogenase (cytochrome)</fullName>
        <ecNumber evidence="7">1.1.2.4</ecNumber>
    </recommendedName>
</protein>
<dbReference type="InterPro" id="IPR036318">
    <property type="entry name" value="FAD-bd_PCMH-like_sf"/>
</dbReference>
<evidence type="ECO:0000259" key="8">
    <source>
        <dbReference type="PROSITE" id="PS51387"/>
    </source>
</evidence>
<reference evidence="9 10" key="1">
    <citation type="submission" date="2017-01" db="EMBL/GenBank/DDBJ databases">
        <title>Genome Sequencing of a Marine Spirillum, Oceanospirillum multiglobuliferum ATCC 33336, from Japan.</title>
        <authorList>
            <person name="Carney J.G."/>
            <person name="Trachtenberg A.M."/>
            <person name="Rheaume B.A."/>
            <person name="Linnane J.D."/>
            <person name="Pitts N.L."/>
            <person name="Mykles D.L."/>
            <person name="Maclea K.S."/>
        </authorList>
    </citation>
    <scope>NUCLEOTIDE SEQUENCE [LARGE SCALE GENOMIC DNA]</scope>
    <source>
        <strain evidence="9 10">ATCC 33336</strain>
    </source>
</reference>
<organism evidence="9 10">
    <name type="scientific">Oceanospirillum multiglobuliferum</name>
    <dbReference type="NCBI Taxonomy" id="64969"/>
    <lineage>
        <taxon>Bacteria</taxon>
        <taxon>Pseudomonadati</taxon>
        <taxon>Pseudomonadota</taxon>
        <taxon>Gammaproteobacteria</taxon>
        <taxon>Oceanospirillales</taxon>
        <taxon>Oceanospirillaceae</taxon>
        <taxon>Oceanospirillum</taxon>
    </lineage>
</organism>
<evidence type="ECO:0000313" key="10">
    <source>
        <dbReference type="Proteomes" id="UP000191418"/>
    </source>
</evidence>
<dbReference type="InterPro" id="IPR004113">
    <property type="entry name" value="FAD-bd_oxidored_4_C"/>
</dbReference>
<dbReference type="PANTHER" id="PTHR11748">
    <property type="entry name" value="D-LACTATE DEHYDROGENASE"/>
    <property type="match status" value="1"/>
</dbReference>
<evidence type="ECO:0000256" key="2">
    <source>
        <dbReference type="ARBA" id="ARBA00008000"/>
    </source>
</evidence>
<dbReference type="GO" id="GO:1903457">
    <property type="term" value="P:lactate catabolic process"/>
    <property type="evidence" value="ECO:0007669"/>
    <property type="project" value="TreeGrafter"/>
</dbReference>
<dbReference type="PROSITE" id="PS51387">
    <property type="entry name" value="FAD_PCMH"/>
    <property type="match status" value="1"/>
</dbReference>
<dbReference type="FunFam" id="3.30.465.10:FF:000016">
    <property type="entry name" value="probable D-lactate dehydrogenase, mitochondrial"/>
    <property type="match status" value="1"/>
</dbReference>
<sequence>MDFAAQYADANTRQHLIELLQQFGSRVQISRAVLEQHGQGEDSYGCYPPDAVVYLHSTEEVATVIQLCHQYRVPVIPYGAGSSVEGQLLALHGGISLDLSEMNQVIEINAEDMDCRVQAGVTREALNQALRYDGLFFPIDPGANASIGGMSATRASGTNAVRYGTMRENVMGLTVVTPDGQIIKTGGRARKSSAGYDLTRLYVGSEGTLGVITEIQLKLHPIPPVIKAATCQFTDLASAVNTVIEVMQCAIPVARIELLNHLQMKACIQYSKLEGLDPKPTLFFEFQGTETAVAEQIELVQALAEEHGGEHFSWAETVEARNTLWKARHQAYFAGLSLQTGASVLTTDVCVPISALAEAILSAEAAAEASGLICPIVGHVGDGNFHVLILQDSADPEQVRKAKTLSQMIVEKALSLQGTCTGEHGIGFGKKHYLIQEHGESVALMKQLKQALDPLMIMNPGKVFD</sequence>
<evidence type="ECO:0000256" key="5">
    <source>
        <dbReference type="ARBA" id="ARBA00022946"/>
    </source>
</evidence>
<dbReference type="EMBL" id="MTSM01000010">
    <property type="protein sequence ID" value="OPX55417.1"/>
    <property type="molecule type" value="Genomic_DNA"/>
</dbReference>
<keyword evidence="10" id="KW-1185">Reference proteome</keyword>
<gene>
    <name evidence="9" type="ORF">BTE48_09575</name>
</gene>
<dbReference type="SUPFAM" id="SSF56176">
    <property type="entry name" value="FAD-binding/transporter-associated domain-like"/>
    <property type="match status" value="1"/>
</dbReference>
<proteinExistence type="inferred from homology"/>
<keyword evidence="4" id="KW-0274">FAD</keyword>
<evidence type="ECO:0000256" key="3">
    <source>
        <dbReference type="ARBA" id="ARBA00022630"/>
    </source>
</evidence>
<dbReference type="Pfam" id="PF01565">
    <property type="entry name" value="FAD_binding_4"/>
    <property type="match status" value="1"/>
</dbReference>
<dbReference type="EC" id="1.1.2.4" evidence="7"/>
<keyword evidence="3" id="KW-0285">Flavoprotein</keyword>
<dbReference type="Gene3D" id="1.10.45.10">
    <property type="entry name" value="Vanillyl-alcohol Oxidase, Chain A, domain 4"/>
    <property type="match status" value="1"/>
</dbReference>
<keyword evidence="5" id="KW-0809">Transit peptide</keyword>
<dbReference type="STRING" id="64969.SAMN02745127_01535"/>
<dbReference type="FunFam" id="1.10.45.10:FF:000001">
    <property type="entry name" value="D-lactate dehydrogenase mitochondrial"/>
    <property type="match status" value="1"/>
</dbReference>
<dbReference type="Pfam" id="PF02913">
    <property type="entry name" value="FAD-oxidase_C"/>
    <property type="match status" value="1"/>
</dbReference>
<evidence type="ECO:0000256" key="1">
    <source>
        <dbReference type="ARBA" id="ARBA00001974"/>
    </source>
</evidence>
<dbReference type="GO" id="GO:0071949">
    <property type="term" value="F:FAD binding"/>
    <property type="evidence" value="ECO:0007669"/>
    <property type="project" value="InterPro"/>
</dbReference>
<dbReference type="Proteomes" id="UP000191418">
    <property type="component" value="Unassembled WGS sequence"/>
</dbReference>